<proteinExistence type="predicted"/>
<dbReference type="AlphaFoldDB" id="A0AAE1APW6"/>
<gene>
    <name evidence="1" type="ORF">RRG08_010521</name>
</gene>
<sequence>MSFDIFLAVPHSRLSMDVQIALKLLIIIYKLQIALGFVHRIDPYVHGNTSLSSNTALYSVVHSFRQNGKWQAVNMPLVLAEWLLGQNKSSTPTTVIGCAILHMQNREHAQLSEKDTTLETGKS</sequence>
<protein>
    <submittedName>
        <fullName evidence="1">Uncharacterized protein</fullName>
    </submittedName>
</protein>
<dbReference type="Proteomes" id="UP001283361">
    <property type="component" value="Unassembled WGS sequence"/>
</dbReference>
<accession>A0AAE1APW6</accession>
<keyword evidence="2" id="KW-1185">Reference proteome</keyword>
<organism evidence="1 2">
    <name type="scientific">Elysia crispata</name>
    <name type="common">lettuce slug</name>
    <dbReference type="NCBI Taxonomy" id="231223"/>
    <lineage>
        <taxon>Eukaryota</taxon>
        <taxon>Metazoa</taxon>
        <taxon>Spiralia</taxon>
        <taxon>Lophotrochozoa</taxon>
        <taxon>Mollusca</taxon>
        <taxon>Gastropoda</taxon>
        <taxon>Heterobranchia</taxon>
        <taxon>Euthyneura</taxon>
        <taxon>Panpulmonata</taxon>
        <taxon>Sacoglossa</taxon>
        <taxon>Placobranchoidea</taxon>
        <taxon>Plakobranchidae</taxon>
        <taxon>Elysia</taxon>
    </lineage>
</organism>
<evidence type="ECO:0000313" key="1">
    <source>
        <dbReference type="EMBL" id="KAK3791121.1"/>
    </source>
</evidence>
<comment type="caution">
    <text evidence="1">The sequence shown here is derived from an EMBL/GenBank/DDBJ whole genome shotgun (WGS) entry which is preliminary data.</text>
</comment>
<reference evidence="1" key="1">
    <citation type="journal article" date="2023" name="G3 (Bethesda)">
        <title>A reference genome for the long-term kleptoplast-retaining sea slug Elysia crispata morphotype clarki.</title>
        <authorList>
            <person name="Eastman K.E."/>
            <person name="Pendleton A.L."/>
            <person name="Shaikh M.A."/>
            <person name="Suttiyut T."/>
            <person name="Ogas R."/>
            <person name="Tomko P."/>
            <person name="Gavelis G."/>
            <person name="Widhalm J.R."/>
            <person name="Wisecaver J.H."/>
        </authorList>
    </citation>
    <scope>NUCLEOTIDE SEQUENCE</scope>
    <source>
        <strain evidence="1">ECLA1</strain>
    </source>
</reference>
<dbReference type="EMBL" id="JAWDGP010001486">
    <property type="protein sequence ID" value="KAK3791121.1"/>
    <property type="molecule type" value="Genomic_DNA"/>
</dbReference>
<name>A0AAE1APW6_9GAST</name>
<evidence type="ECO:0000313" key="2">
    <source>
        <dbReference type="Proteomes" id="UP001283361"/>
    </source>
</evidence>